<dbReference type="Pfam" id="PF18803">
    <property type="entry name" value="CxC2"/>
    <property type="match status" value="1"/>
</dbReference>
<evidence type="ECO:0000313" key="4">
    <source>
        <dbReference type="Proteomes" id="UP000320762"/>
    </source>
</evidence>
<dbReference type="STRING" id="97359.A0A550C0W8"/>
<feature type="non-terminal residue" evidence="3">
    <location>
        <position position="1"/>
    </location>
</feature>
<name>A0A550C0W8_9AGAR</name>
<organism evidence="3 4">
    <name type="scientific">Schizophyllum amplum</name>
    <dbReference type="NCBI Taxonomy" id="97359"/>
    <lineage>
        <taxon>Eukaryota</taxon>
        <taxon>Fungi</taxon>
        <taxon>Dikarya</taxon>
        <taxon>Basidiomycota</taxon>
        <taxon>Agaricomycotina</taxon>
        <taxon>Agaricomycetes</taxon>
        <taxon>Agaricomycetidae</taxon>
        <taxon>Agaricales</taxon>
        <taxon>Schizophyllaceae</taxon>
        <taxon>Schizophyllum</taxon>
    </lineage>
</organism>
<dbReference type="OrthoDB" id="3232711at2759"/>
<dbReference type="EMBL" id="VDMD01000036">
    <property type="protein sequence ID" value="TRM58444.1"/>
    <property type="molecule type" value="Genomic_DNA"/>
</dbReference>
<protein>
    <recommendedName>
        <fullName evidence="2">CxC2-like cysteine cluster KDZ transposase-associated domain-containing protein</fullName>
    </recommendedName>
</protein>
<accession>A0A550C0W8</accession>
<proteinExistence type="predicted"/>
<feature type="domain" description="CxC2-like cysteine cluster KDZ transposase-associated" evidence="2">
    <location>
        <begin position="158"/>
        <end position="219"/>
    </location>
</feature>
<feature type="region of interest" description="Disordered" evidence="1">
    <location>
        <begin position="22"/>
        <end position="65"/>
    </location>
</feature>
<dbReference type="Pfam" id="PF18758">
    <property type="entry name" value="KDZ"/>
    <property type="match status" value="1"/>
</dbReference>
<gene>
    <name evidence="3" type="ORF">BD626DRAFT_410569</name>
</gene>
<sequence>WQADIAALFECGVCFKRIRDPYQKDTSSPLPPPPTPLASETSPNDPLLEEDPELPVPEASPRKRMRYDTSDYPMQVWLPHRDEYLDEMVRLEGRGSDTYHLQCGECNTSQNVFYRCRGQECGGGQMFCKTCIVVDHQHCPLHWIEEWKNGCRFERVSLKELGLRVQLGHAPGSSCNIPIAANKDFMVIHSNGLHSVAVDFCGCDSFLERRQQTLRAGWFKYWLYVAEDANFRLRNRLVSNDSSDPVLGDGWAYMVKKDVYSEYLKKSVDADEISSCAAFAALFLANMKKNKGLRSTGIGGVCCARHNMWRPQGLGELQKGERYSNMTFILFSALLAVNILTVVLSYDIACQFCKNVGSRMKQLPSDLWLDRKVDLIMVVPNFHLLAHRDECHSRFSYHFLTGGANGNGESIEQNWSGMNGIAYQARHMGPGGFRLLIDDTRGHWNWMKTIVLPVVQRRRLWEAIQEAASHGSGFKAFRDALLERRPDDVVQWDESMDRWQTDNDQPSPFQVSRQTQTLKDVKLQLAQEERVETASGSETPHDKSPSSLVLLAVQIEDMQLKLRSKLKTTDTATPTQAVEFEHQRTAIVRLINQLRAVQDIHMPLLESKLSDATLQSMSVNGSLQPEDIKVMLPSQISPPALRDAICTPGLVDIEQRVVYAAALDALDDVRHGLRARSATYDFKTKNSVGNKANTRAQSVLREIDLKVHQGAQRYRRHRRAYLALKGGGAWEEELKELKDADVRFLNERSLTNAERDQEDQLRRQGLLLTLAPASVPLHGAVAAGEGRRTLSWIWFHSNPDSETSSDTVVEALGVEYCRAKARARRWHEEIILLEEEMRRALVYCSWMSTLWEVRSSQRTTTMTPALAEGTSAYAFDQSHMWKKMEERMNRMWGQSRKVAAAHLRTMNGEGEVIGELTLEEAHARDIGQDIGETEETWMYDV</sequence>
<dbReference type="InterPro" id="IPR041457">
    <property type="entry name" value="CxC2_KDZ-assoc"/>
</dbReference>
<comment type="caution">
    <text evidence="3">The sequence shown here is derived from an EMBL/GenBank/DDBJ whole genome shotgun (WGS) entry which is preliminary data.</text>
</comment>
<dbReference type="InterPro" id="IPR040521">
    <property type="entry name" value="KDZ"/>
</dbReference>
<dbReference type="Proteomes" id="UP000320762">
    <property type="component" value="Unassembled WGS sequence"/>
</dbReference>
<feature type="compositionally biased region" description="Low complexity" evidence="1">
    <location>
        <begin position="37"/>
        <end position="46"/>
    </location>
</feature>
<evidence type="ECO:0000256" key="1">
    <source>
        <dbReference type="SAM" id="MobiDB-lite"/>
    </source>
</evidence>
<dbReference type="AlphaFoldDB" id="A0A550C0W8"/>
<evidence type="ECO:0000259" key="2">
    <source>
        <dbReference type="Pfam" id="PF18803"/>
    </source>
</evidence>
<evidence type="ECO:0000313" key="3">
    <source>
        <dbReference type="EMBL" id="TRM58444.1"/>
    </source>
</evidence>
<keyword evidence="4" id="KW-1185">Reference proteome</keyword>
<reference evidence="3 4" key="1">
    <citation type="journal article" date="2019" name="New Phytol.">
        <title>Comparative genomics reveals unique wood-decay strategies and fruiting body development in the Schizophyllaceae.</title>
        <authorList>
            <person name="Almasi E."/>
            <person name="Sahu N."/>
            <person name="Krizsan K."/>
            <person name="Balint B."/>
            <person name="Kovacs G.M."/>
            <person name="Kiss B."/>
            <person name="Cseklye J."/>
            <person name="Drula E."/>
            <person name="Henrissat B."/>
            <person name="Nagy I."/>
            <person name="Chovatia M."/>
            <person name="Adam C."/>
            <person name="LaButti K."/>
            <person name="Lipzen A."/>
            <person name="Riley R."/>
            <person name="Grigoriev I.V."/>
            <person name="Nagy L.G."/>
        </authorList>
    </citation>
    <scope>NUCLEOTIDE SEQUENCE [LARGE SCALE GENOMIC DNA]</scope>
    <source>
        <strain evidence="3 4">NL-1724</strain>
    </source>
</reference>
<feature type="region of interest" description="Disordered" evidence="1">
    <location>
        <begin position="527"/>
        <end position="546"/>
    </location>
</feature>